<dbReference type="Proteomes" id="UP000291343">
    <property type="component" value="Unassembled WGS sequence"/>
</dbReference>
<dbReference type="InParanoid" id="A0A482XK23"/>
<dbReference type="AlphaFoldDB" id="A0A482XK23"/>
<dbReference type="PROSITE" id="PS51257">
    <property type="entry name" value="PROKAR_LIPOPROTEIN"/>
    <property type="match status" value="1"/>
</dbReference>
<dbReference type="EMBL" id="QKKF02007161">
    <property type="protein sequence ID" value="RZF46132.1"/>
    <property type="molecule type" value="Genomic_DNA"/>
</dbReference>
<evidence type="ECO:0000313" key="2">
    <source>
        <dbReference type="EMBL" id="RZF46132.1"/>
    </source>
</evidence>
<comment type="caution">
    <text evidence="2">The sequence shown here is derived from an EMBL/GenBank/DDBJ whole genome shotgun (WGS) entry which is preliminary data.</text>
</comment>
<feature type="transmembrane region" description="Helical" evidence="1">
    <location>
        <begin position="34"/>
        <end position="57"/>
    </location>
</feature>
<dbReference type="PANTHER" id="PTHR28640:SF1">
    <property type="entry name" value="ADP-RIBOSYLATION FACTOR-LIKE PROTEIN 6-INTERACTING PROTEIN 6"/>
    <property type="match status" value="1"/>
</dbReference>
<protein>
    <submittedName>
        <fullName evidence="2">Uncharacterized protein</fullName>
    </submittedName>
</protein>
<dbReference type="Pfam" id="PF15062">
    <property type="entry name" value="ARL6IP6"/>
    <property type="match status" value="1"/>
</dbReference>
<accession>A0A482XK23</accession>
<evidence type="ECO:0000313" key="3">
    <source>
        <dbReference type="Proteomes" id="UP000291343"/>
    </source>
</evidence>
<keyword evidence="3" id="KW-1185">Reference proteome</keyword>
<feature type="transmembrane region" description="Helical" evidence="1">
    <location>
        <begin position="78"/>
        <end position="96"/>
    </location>
</feature>
<dbReference type="OrthoDB" id="10070125at2759"/>
<reference evidence="2 3" key="1">
    <citation type="journal article" date="2017" name="Gigascience">
        <title>Genome sequence of the small brown planthopper, Laodelphax striatellus.</title>
        <authorList>
            <person name="Zhu J."/>
            <person name="Jiang F."/>
            <person name="Wang X."/>
            <person name="Yang P."/>
            <person name="Bao Y."/>
            <person name="Zhao W."/>
            <person name="Wang W."/>
            <person name="Lu H."/>
            <person name="Wang Q."/>
            <person name="Cui N."/>
            <person name="Li J."/>
            <person name="Chen X."/>
            <person name="Luo L."/>
            <person name="Yu J."/>
            <person name="Kang L."/>
            <person name="Cui F."/>
        </authorList>
    </citation>
    <scope>NUCLEOTIDE SEQUENCE [LARGE SCALE GENOMIC DNA]</scope>
    <source>
        <strain evidence="2">Lst14</strain>
    </source>
</reference>
<sequence length="101" mass="11235">MRLAAIQVIDNCGLSVLTIAVTACQALWQAGKPAIIGFALSFIMWQMVLLNSNIPGIDPPTPFTPKKLRARKSPRYHLDYIFAVIIGLLTTFSLVVREMIY</sequence>
<dbReference type="PANTHER" id="PTHR28640">
    <property type="entry name" value="ADP-RIBOSYLATION FACTOR-LIKE PROTEIN 6-INTERACTING PROTEIN 6"/>
    <property type="match status" value="1"/>
</dbReference>
<keyword evidence="1" id="KW-1133">Transmembrane helix</keyword>
<proteinExistence type="predicted"/>
<name>A0A482XK23_LAOST</name>
<feature type="transmembrane region" description="Helical" evidence="1">
    <location>
        <begin position="12"/>
        <end position="28"/>
    </location>
</feature>
<dbReference type="InterPro" id="IPR029383">
    <property type="entry name" value="ARL6IP6"/>
</dbReference>
<keyword evidence="1" id="KW-0472">Membrane</keyword>
<gene>
    <name evidence="2" type="ORF">LSTR_LSTR012992</name>
</gene>
<organism evidence="2 3">
    <name type="scientific">Laodelphax striatellus</name>
    <name type="common">Small brown planthopper</name>
    <name type="synonym">Delphax striatella</name>
    <dbReference type="NCBI Taxonomy" id="195883"/>
    <lineage>
        <taxon>Eukaryota</taxon>
        <taxon>Metazoa</taxon>
        <taxon>Ecdysozoa</taxon>
        <taxon>Arthropoda</taxon>
        <taxon>Hexapoda</taxon>
        <taxon>Insecta</taxon>
        <taxon>Pterygota</taxon>
        <taxon>Neoptera</taxon>
        <taxon>Paraneoptera</taxon>
        <taxon>Hemiptera</taxon>
        <taxon>Auchenorrhyncha</taxon>
        <taxon>Fulgoroidea</taxon>
        <taxon>Delphacidae</taxon>
        <taxon>Criomorphinae</taxon>
        <taxon>Laodelphax</taxon>
    </lineage>
</organism>
<keyword evidence="1" id="KW-0812">Transmembrane</keyword>
<evidence type="ECO:0000256" key="1">
    <source>
        <dbReference type="SAM" id="Phobius"/>
    </source>
</evidence>